<name>A0A2V1H6J9_9GAMM</name>
<feature type="transmembrane region" description="Helical" evidence="7">
    <location>
        <begin position="105"/>
        <end position="122"/>
    </location>
</feature>
<keyword evidence="2 7" id="KW-1003">Cell membrane</keyword>
<dbReference type="HAMAP" id="MF_01147">
    <property type="entry name" value="Lgt"/>
    <property type="match status" value="1"/>
</dbReference>
<dbReference type="GO" id="GO:0005886">
    <property type="term" value="C:plasma membrane"/>
    <property type="evidence" value="ECO:0007669"/>
    <property type="project" value="UniProtKB-SubCell"/>
</dbReference>
<evidence type="ECO:0000256" key="2">
    <source>
        <dbReference type="ARBA" id="ARBA00022475"/>
    </source>
</evidence>
<dbReference type="GO" id="GO:0008961">
    <property type="term" value="F:phosphatidylglycerol-prolipoprotein diacylglyceryl transferase activity"/>
    <property type="evidence" value="ECO:0007669"/>
    <property type="project" value="UniProtKB-UniRule"/>
</dbReference>
<accession>A0A2V1H6J9</accession>
<feature type="transmembrane region" description="Helical" evidence="7">
    <location>
        <begin position="67"/>
        <end position="85"/>
    </location>
</feature>
<evidence type="ECO:0000256" key="6">
    <source>
        <dbReference type="ARBA" id="ARBA00023136"/>
    </source>
</evidence>
<feature type="transmembrane region" description="Helical" evidence="7">
    <location>
        <begin position="210"/>
        <end position="231"/>
    </location>
</feature>
<comment type="caution">
    <text evidence="8">The sequence shown here is derived from an EMBL/GenBank/DDBJ whole genome shotgun (WGS) entry which is preliminary data.</text>
</comment>
<proteinExistence type="inferred from homology"/>
<dbReference type="Pfam" id="PF01790">
    <property type="entry name" value="LGT"/>
    <property type="match status" value="1"/>
</dbReference>
<evidence type="ECO:0000256" key="1">
    <source>
        <dbReference type="ARBA" id="ARBA00007150"/>
    </source>
</evidence>
<dbReference type="NCBIfam" id="TIGR00544">
    <property type="entry name" value="lgt"/>
    <property type="match status" value="1"/>
</dbReference>
<dbReference type="RefSeq" id="WP_116685981.1">
    <property type="nucleotide sequence ID" value="NZ_CAWNYD010000001.1"/>
</dbReference>
<keyword evidence="9" id="KW-1185">Reference proteome</keyword>
<dbReference type="PROSITE" id="PS01311">
    <property type="entry name" value="LGT"/>
    <property type="match status" value="1"/>
</dbReference>
<gene>
    <name evidence="7" type="primary">lgt</name>
    <name evidence="8" type="ORF">DC094_05155</name>
</gene>
<dbReference type="EMBL" id="QDDL01000001">
    <property type="protein sequence ID" value="PVZ72395.1"/>
    <property type="molecule type" value="Genomic_DNA"/>
</dbReference>
<dbReference type="InterPro" id="IPR001640">
    <property type="entry name" value="Lgt"/>
</dbReference>
<comment type="similarity">
    <text evidence="1 7">Belongs to the Lgt family.</text>
</comment>
<evidence type="ECO:0000256" key="5">
    <source>
        <dbReference type="ARBA" id="ARBA00022989"/>
    </source>
</evidence>
<evidence type="ECO:0000256" key="3">
    <source>
        <dbReference type="ARBA" id="ARBA00022679"/>
    </source>
</evidence>
<evidence type="ECO:0000256" key="7">
    <source>
        <dbReference type="HAMAP-Rule" id="MF_01147"/>
    </source>
</evidence>
<reference evidence="8 9" key="1">
    <citation type="submission" date="2018-04" db="EMBL/GenBank/DDBJ databases">
        <title>Thalassorhabdus spongiae gen. nov., sp. nov., isolated from a marine sponge in South-West Iceland.</title>
        <authorList>
            <person name="Knobloch S."/>
            <person name="Daussin A."/>
            <person name="Johannsson R."/>
            <person name="Marteinsson V.T."/>
        </authorList>
    </citation>
    <scope>NUCLEOTIDE SEQUENCE [LARGE SCALE GENOMIC DNA]</scope>
    <source>
        <strain evidence="8 9">Hp12</strain>
    </source>
</reference>
<sequence>MLQHPQFDPYIFNLGPINIGSFQMENLGPTWYGFSYLIGISLVWWLCRKRAAERNLWKPQQIDDLIFYAFLGVIIGGRLGYKLFYDFAGLAQDPMGMIRIWEGGMSFHGGLIGVLLAVWYFGRSTGKSFFEVGDFVAPMAPLALACGRVGNFINGELWGRVADPSLPWGMVFAGAGSEPRHPSQLYQMAGEGLALFFILWFYSKKPRPKMAVSGAFLIGYGFFRFMVEFFRQPDSHLGFVALGWMSRGQQLSLPMIAVGAMLMVMGYRLAKLQTPAQKASSKKSAKGKV</sequence>
<dbReference type="PANTHER" id="PTHR30589">
    <property type="entry name" value="PROLIPOPROTEIN DIACYLGLYCERYL TRANSFERASE"/>
    <property type="match status" value="1"/>
</dbReference>
<comment type="pathway">
    <text evidence="7">Protein modification; lipoprotein biosynthesis (diacylglyceryl transfer).</text>
</comment>
<evidence type="ECO:0000313" key="9">
    <source>
        <dbReference type="Proteomes" id="UP000244906"/>
    </source>
</evidence>
<feature type="transmembrane region" description="Helical" evidence="7">
    <location>
        <begin position="30"/>
        <end position="47"/>
    </location>
</feature>
<feature type="transmembrane region" description="Helical" evidence="7">
    <location>
        <begin position="251"/>
        <end position="270"/>
    </location>
</feature>
<evidence type="ECO:0000256" key="4">
    <source>
        <dbReference type="ARBA" id="ARBA00022692"/>
    </source>
</evidence>
<keyword evidence="3 7" id="KW-0808">Transferase</keyword>
<evidence type="ECO:0000313" key="8">
    <source>
        <dbReference type="EMBL" id="PVZ72395.1"/>
    </source>
</evidence>
<dbReference type="PANTHER" id="PTHR30589:SF0">
    <property type="entry name" value="PHOSPHATIDYLGLYCEROL--PROLIPOPROTEIN DIACYLGLYCERYL TRANSFERASE"/>
    <property type="match status" value="1"/>
</dbReference>
<comment type="function">
    <text evidence="7">Catalyzes the transfer of the diacylglyceryl group from phosphatidylglycerol to the sulfhydryl group of the N-terminal cysteine of a prolipoprotein, the first step in the formation of mature lipoproteins.</text>
</comment>
<keyword evidence="8" id="KW-0449">Lipoprotein</keyword>
<feature type="binding site" evidence="7">
    <location>
        <position position="148"/>
    </location>
    <ligand>
        <name>a 1,2-diacyl-sn-glycero-3-phospho-(1'-sn-glycerol)</name>
        <dbReference type="ChEBI" id="CHEBI:64716"/>
    </ligand>
</feature>
<keyword evidence="4 7" id="KW-0812">Transmembrane</keyword>
<protein>
    <recommendedName>
        <fullName evidence="7">Phosphatidylglycerol--prolipoprotein diacylglyceryl transferase</fullName>
        <ecNumber evidence="7">2.5.1.145</ecNumber>
    </recommendedName>
</protein>
<dbReference type="Proteomes" id="UP000244906">
    <property type="component" value="Unassembled WGS sequence"/>
</dbReference>
<dbReference type="UniPathway" id="UPA00664"/>
<dbReference type="GO" id="GO:0042158">
    <property type="term" value="P:lipoprotein biosynthetic process"/>
    <property type="evidence" value="ECO:0007669"/>
    <property type="project" value="UniProtKB-UniRule"/>
</dbReference>
<keyword evidence="5 7" id="KW-1133">Transmembrane helix</keyword>
<comment type="catalytic activity">
    <reaction evidence="7">
        <text>L-cysteinyl-[prolipoprotein] + a 1,2-diacyl-sn-glycero-3-phospho-(1'-sn-glycerol) = an S-1,2-diacyl-sn-glyceryl-L-cysteinyl-[prolipoprotein] + sn-glycerol 1-phosphate + H(+)</text>
        <dbReference type="Rhea" id="RHEA:56712"/>
        <dbReference type="Rhea" id="RHEA-COMP:14679"/>
        <dbReference type="Rhea" id="RHEA-COMP:14680"/>
        <dbReference type="ChEBI" id="CHEBI:15378"/>
        <dbReference type="ChEBI" id="CHEBI:29950"/>
        <dbReference type="ChEBI" id="CHEBI:57685"/>
        <dbReference type="ChEBI" id="CHEBI:64716"/>
        <dbReference type="ChEBI" id="CHEBI:140658"/>
        <dbReference type="EC" id="2.5.1.145"/>
    </reaction>
</comment>
<dbReference type="OrthoDB" id="871140at2"/>
<keyword evidence="6 7" id="KW-0472">Membrane</keyword>
<dbReference type="AlphaFoldDB" id="A0A2V1H6J9"/>
<dbReference type="EC" id="2.5.1.145" evidence="7"/>
<organism evidence="8 9">
    <name type="scientific">Pelagibaculum spongiae</name>
    <dbReference type="NCBI Taxonomy" id="2080658"/>
    <lineage>
        <taxon>Bacteria</taxon>
        <taxon>Pseudomonadati</taxon>
        <taxon>Pseudomonadota</taxon>
        <taxon>Gammaproteobacteria</taxon>
        <taxon>Oceanospirillales</taxon>
        <taxon>Pelagibaculum</taxon>
    </lineage>
</organism>
<comment type="subcellular location">
    <subcellularLocation>
        <location evidence="7">Cell membrane</location>
        <topology evidence="7">Multi-pass membrane protein</topology>
    </subcellularLocation>
</comment>